<dbReference type="InterPro" id="IPR050235">
    <property type="entry name" value="CK1_Ser-Thr_kinase"/>
</dbReference>
<organism evidence="21 22">
    <name type="scientific">Caenorhabditis nigoni</name>
    <dbReference type="NCBI Taxonomy" id="1611254"/>
    <lineage>
        <taxon>Eukaryota</taxon>
        <taxon>Metazoa</taxon>
        <taxon>Ecdysozoa</taxon>
        <taxon>Nematoda</taxon>
        <taxon>Chromadorea</taxon>
        <taxon>Rhabditida</taxon>
        <taxon>Rhabditina</taxon>
        <taxon>Rhabditomorpha</taxon>
        <taxon>Rhabditoidea</taxon>
        <taxon>Rhabditidae</taxon>
        <taxon>Peloderinae</taxon>
        <taxon>Caenorhabditis</taxon>
    </lineage>
</organism>
<sequence>MSKFVLLFVSTPNFNSPLTMPPKKAAPKKLHELAPEVRVGFKIDDISKKTFIVGKQFATGGFGRIHTCTEGGKSQQMVMKIEPSTNGPLLTEVVVFNRILKKDMIENYKKAKKIQWIGLPHLIANGYFTYNNDKMRYMIIPKYATSLEAVREANGGSLSAKDSLTVADCVLGALEYLHDSDYAHADVKAANILLEKPNDFSSAVLVDFGLAHRTTNNVDKPDKKRAHNGTCIFTSTDAHRGNNPSFRGDVEILAYNLIMWISGSLPWLSFEASPDKVFDAKQKFVGGLPGTLQSILTNQPAPVTGCITTMFDISRKTDYTHKVDMAKLRKKVTEAAQSASTGAQKKSKMTPSRDTTTTPKRKTQRAPKVESEDEEEEEIEVKPKKKVLKVQKSRKVVEDDEEEEEDKEVIIPKSTRSRKTKEEGTPRSFHLGMTSSTATSDRVAKKIEMKYKRLANNKPSLVPVTVADASSGESPDDEPGPSSRVVKKRTSEERDVKGEVQLKTPALVSPAVKKTKYKSGISSATKASPTELRRVPGVRNFPKGRRSMIIKETSARYQEKRATRNTKPTFDDSSCSSEV</sequence>
<feature type="domain" description="Protein kinase" evidence="20">
    <location>
        <begin position="51"/>
        <end position="336"/>
    </location>
</feature>
<feature type="region of interest" description="Disordered" evidence="19">
    <location>
        <begin position="555"/>
        <end position="579"/>
    </location>
</feature>
<evidence type="ECO:0000256" key="4">
    <source>
        <dbReference type="ARBA" id="ARBA00022473"/>
    </source>
</evidence>
<evidence type="ECO:0000256" key="3">
    <source>
        <dbReference type="ARBA" id="ARBA00012513"/>
    </source>
</evidence>
<dbReference type="PROSITE" id="PS50011">
    <property type="entry name" value="PROTEIN_KINASE_DOM"/>
    <property type="match status" value="1"/>
</dbReference>
<dbReference type="Gene3D" id="1.10.510.10">
    <property type="entry name" value="Transferase(Phosphotransferase) domain 1"/>
    <property type="match status" value="1"/>
</dbReference>
<evidence type="ECO:0000256" key="12">
    <source>
        <dbReference type="ARBA" id="ARBA00023242"/>
    </source>
</evidence>
<keyword evidence="22" id="KW-1185">Reference proteome</keyword>
<evidence type="ECO:0000256" key="6">
    <source>
        <dbReference type="ARBA" id="ARBA00022527"/>
    </source>
</evidence>
<comment type="subcellular location">
    <subcellularLocation>
        <location evidence="2">Cytoplasm</location>
    </subcellularLocation>
    <subcellularLocation>
        <location evidence="1">Nucleus</location>
        <location evidence="1">Cajal body</location>
    </subcellularLocation>
</comment>
<evidence type="ECO:0000256" key="17">
    <source>
        <dbReference type="ARBA" id="ARBA00073147"/>
    </source>
</evidence>
<dbReference type="PROSITE" id="PS00108">
    <property type="entry name" value="PROTEIN_KINASE_ST"/>
    <property type="match status" value="1"/>
</dbReference>
<evidence type="ECO:0000256" key="14">
    <source>
        <dbReference type="ARBA" id="ARBA00048679"/>
    </source>
</evidence>
<feature type="compositionally biased region" description="Acidic residues" evidence="19">
    <location>
        <begin position="398"/>
        <end position="407"/>
    </location>
</feature>
<dbReference type="SUPFAM" id="SSF56112">
    <property type="entry name" value="Protein kinase-like (PK-like)"/>
    <property type="match status" value="1"/>
</dbReference>
<name>A0A2G5V4A6_9PELO</name>
<reference evidence="22" key="1">
    <citation type="submission" date="2017-10" db="EMBL/GenBank/DDBJ databases">
        <title>Rapid genome shrinkage in a self-fertile nematode reveals novel sperm competition proteins.</title>
        <authorList>
            <person name="Yin D."/>
            <person name="Schwarz E.M."/>
            <person name="Thomas C.G."/>
            <person name="Felde R.L."/>
            <person name="Korf I.F."/>
            <person name="Cutter A.D."/>
            <person name="Schartner C.M."/>
            <person name="Ralston E.J."/>
            <person name="Meyer B.J."/>
            <person name="Haag E.S."/>
        </authorList>
    </citation>
    <scope>NUCLEOTIDE SEQUENCE [LARGE SCALE GENOMIC DNA]</scope>
    <source>
        <strain evidence="22">JU1422</strain>
    </source>
</reference>
<feature type="compositionally biased region" description="Basic and acidic residues" evidence="19">
    <location>
        <begin position="489"/>
        <end position="500"/>
    </location>
</feature>
<keyword evidence="4" id="KW-0217">Developmental protein</keyword>
<accession>A0A2G5V4A6</accession>
<dbReference type="FunFam" id="1.10.510.10:FF:001613">
    <property type="entry name" value="Serine/threonine-protein kinase VRK1"/>
    <property type="match status" value="1"/>
</dbReference>
<dbReference type="Pfam" id="PF00069">
    <property type="entry name" value="Pkinase"/>
    <property type="match status" value="1"/>
</dbReference>
<proteinExistence type="inferred from homology"/>
<dbReference type="Proteomes" id="UP000230233">
    <property type="component" value="Chromosome II"/>
</dbReference>
<evidence type="ECO:0000313" key="21">
    <source>
        <dbReference type="EMBL" id="PIC46602.1"/>
    </source>
</evidence>
<evidence type="ECO:0000256" key="1">
    <source>
        <dbReference type="ARBA" id="ARBA00004408"/>
    </source>
</evidence>
<dbReference type="InterPro" id="IPR008271">
    <property type="entry name" value="Ser/Thr_kinase_AS"/>
</dbReference>
<comment type="similarity">
    <text evidence="16">Belongs to the protein kinase superfamily. CK1 Ser/Thr protein kinase family. VRK subfamily.</text>
</comment>
<dbReference type="AlphaFoldDB" id="A0A2G5V4A6"/>
<keyword evidence="11" id="KW-0067">ATP-binding</keyword>
<dbReference type="EC" id="2.7.11.1" evidence="3"/>
<evidence type="ECO:0000256" key="11">
    <source>
        <dbReference type="ARBA" id="ARBA00022840"/>
    </source>
</evidence>
<comment type="catalytic activity">
    <reaction evidence="14">
        <text>L-seryl-[protein] + ATP = O-phospho-L-seryl-[protein] + ADP + H(+)</text>
        <dbReference type="Rhea" id="RHEA:17989"/>
        <dbReference type="Rhea" id="RHEA-COMP:9863"/>
        <dbReference type="Rhea" id="RHEA-COMP:11604"/>
        <dbReference type="ChEBI" id="CHEBI:15378"/>
        <dbReference type="ChEBI" id="CHEBI:29999"/>
        <dbReference type="ChEBI" id="CHEBI:30616"/>
        <dbReference type="ChEBI" id="CHEBI:83421"/>
        <dbReference type="ChEBI" id="CHEBI:456216"/>
        <dbReference type="EC" id="2.7.11.1"/>
    </reaction>
</comment>
<dbReference type="GO" id="GO:0005524">
    <property type="term" value="F:ATP binding"/>
    <property type="evidence" value="ECO:0007669"/>
    <property type="project" value="UniProtKB-KW"/>
</dbReference>
<keyword evidence="5" id="KW-0963">Cytoplasm</keyword>
<dbReference type="GO" id="GO:0015030">
    <property type="term" value="C:Cajal body"/>
    <property type="evidence" value="ECO:0007669"/>
    <property type="project" value="UniProtKB-SubCell"/>
</dbReference>
<evidence type="ECO:0000256" key="9">
    <source>
        <dbReference type="ARBA" id="ARBA00022741"/>
    </source>
</evidence>
<feature type="region of interest" description="Disordered" evidence="19">
    <location>
        <begin position="454"/>
        <end position="503"/>
    </location>
</feature>
<feature type="compositionally biased region" description="Basic residues" evidence="19">
    <location>
        <begin position="383"/>
        <end position="394"/>
    </location>
</feature>
<keyword evidence="6" id="KW-0723">Serine/threonine-protein kinase</keyword>
<feature type="compositionally biased region" description="Polar residues" evidence="19">
    <location>
        <begin position="565"/>
        <end position="579"/>
    </location>
</feature>
<keyword evidence="7" id="KW-0597">Phosphoprotein</keyword>
<comment type="catalytic activity">
    <reaction evidence="13">
        <text>L-threonyl-[protein] + ATP = O-phospho-L-threonyl-[protein] + ADP + H(+)</text>
        <dbReference type="Rhea" id="RHEA:46608"/>
        <dbReference type="Rhea" id="RHEA-COMP:11060"/>
        <dbReference type="Rhea" id="RHEA-COMP:11605"/>
        <dbReference type="ChEBI" id="CHEBI:15378"/>
        <dbReference type="ChEBI" id="CHEBI:30013"/>
        <dbReference type="ChEBI" id="CHEBI:30616"/>
        <dbReference type="ChEBI" id="CHEBI:61977"/>
        <dbReference type="ChEBI" id="CHEBI:456216"/>
        <dbReference type="EC" id="2.7.11.1"/>
    </reaction>
</comment>
<comment type="caution">
    <text evidence="21">The sequence shown here is derived from an EMBL/GenBank/DDBJ whole genome shotgun (WGS) entry which is preliminary data.</text>
</comment>
<keyword evidence="8" id="KW-0808">Transferase</keyword>
<dbReference type="GO" id="GO:0005737">
    <property type="term" value="C:cytoplasm"/>
    <property type="evidence" value="ECO:0007669"/>
    <property type="project" value="UniProtKB-SubCell"/>
</dbReference>
<evidence type="ECO:0000256" key="13">
    <source>
        <dbReference type="ARBA" id="ARBA00047899"/>
    </source>
</evidence>
<dbReference type="PANTHER" id="PTHR11909">
    <property type="entry name" value="CASEIN KINASE-RELATED"/>
    <property type="match status" value="1"/>
</dbReference>
<dbReference type="InterPro" id="IPR000719">
    <property type="entry name" value="Prot_kinase_dom"/>
</dbReference>
<evidence type="ECO:0000256" key="15">
    <source>
        <dbReference type="ARBA" id="ARBA00053248"/>
    </source>
</evidence>
<keyword evidence="9" id="KW-0547">Nucleotide-binding</keyword>
<dbReference type="OrthoDB" id="2687620at2759"/>
<dbReference type="EMBL" id="PDUG01000002">
    <property type="protein sequence ID" value="PIC46602.1"/>
    <property type="molecule type" value="Genomic_DNA"/>
</dbReference>
<evidence type="ECO:0000256" key="2">
    <source>
        <dbReference type="ARBA" id="ARBA00004496"/>
    </source>
</evidence>
<gene>
    <name evidence="21" type="primary">Cni-vrk-1</name>
    <name evidence="21" type="synonym">Cnig_chr_II.g6241</name>
    <name evidence="21" type="ORF">B9Z55_006241</name>
</gene>
<protein>
    <recommendedName>
        <fullName evidence="17">Serine/threonine-protein kinase VRK1</fullName>
        <ecNumber evidence="3">2.7.11.1</ecNumber>
    </recommendedName>
    <alternativeName>
        <fullName evidence="18">Vaccinia-related kinase 1</fullName>
    </alternativeName>
</protein>
<feature type="region of interest" description="Disordered" evidence="19">
    <location>
        <begin position="334"/>
        <end position="441"/>
    </location>
</feature>
<evidence type="ECO:0000256" key="16">
    <source>
        <dbReference type="ARBA" id="ARBA00061699"/>
    </source>
</evidence>
<dbReference type="SMART" id="SM00220">
    <property type="entry name" value="S_TKc"/>
    <property type="match status" value="1"/>
</dbReference>
<evidence type="ECO:0000256" key="7">
    <source>
        <dbReference type="ARBA" id="ARBA00022553"/>
    </source>
</evidence>
<evidence type="ECO:0000256" key="18">
    <source>
        <dbReference type="ARBA" id="ARBA00081230"/>
    </source>
</evidence>
<evidence type="ECO:0000256" key="19">
    <source>
        <dbReference type="SAM" id="MobiDB-lite"/>
    </source>
</evidence>
<dbReference type="InterPro" id="IPR011009">
    <property type="entry name" value="Kinase-like_dom_sf"/>
</dbReference>
<evidence type="ECO:0000313" key="22">
    <source>
        <dbReference type="Proteomes" id="UP000230233"/>
    </source>
</evidence>
<feature type="compositionally biased region" description="Polar residues" evidence="19">
    <location>
        <begin position="335"/>
        <end position="358"/>
    </location>
</feature>
<dbReference type="STRING" id="1611254.A0A2G5V4A6"/>
<comment type="function">
    <text evidence="15">Serine/threonine kinase that phosphorylates baf-1, thus regulating the association of baf-1 with chromatin and nuclear membrane proteins during nuclear envelope formation. May act through the egl-17 signaling pathway. Essential in hermaphrodites for formation of the vulva, uterus, and uterine seam cells and for development and maintenance of the somatic gonad and thus the germ line. Acts to prevent cep-1 from triggering an inappropriate cell cycle arrest, thereby promoting germ cell proliferation. Regulates anchor cell polarity and the timing of anchor cell invasion through the basement membranes separating vulval and somatic gonadal cells during the L3 larval stage.</text>
</comment>
<keyword evidence="10" id="KW-0418">Kinase</keyword>
<evidence type="ECO:0000259" key="20">
    <source>
        <dbReference type="PROSITE" id="PS50011"/>
    </source>
</evidence>
<evidence type="ECO:0000256" key="10">
    <source>
        <dbReference type="ARBA" id="ARBA00022777"/>
    </source>
</evidence>
<dbReference type="GO" id="GO:0004674">
    <property type="term" value="F:protein serine/threonine kinase activity"/>
    <property type="evidence" value="ECO:0007669"/>
    <property type="project" value="UniProtKB-KW"/>
</dbReference>
<evidence type="ECO:0000256" key="8">
    <source>
        <dbReference type="ARBA" id="ARBA00022679"/>
    </source>
</evidence>
<evidence type="ECO:0000256" key="5">
    <source>
        <dbReference type="ARBA" id="ARBA00022490"/>
    </source>
</evidence>
<keyword evidence="12" id="KW-0539">Nucleus</keyword>